<dbReference type="Gene3D" id="3.30.200.20">
    <property type="entry name" value="Phosphorylase Kinase, domain 1"/>
    <property type="match status" value="1"/>
</dbReference>
<dbReference type="KEGG" id="epa:110237943"/>
<accession>A0A913YGS8</accession>
<name>A0A913YGS8_EXADI</name>
<sequence>MDEAGAGKEGLPAGKYEGQTPATNNIPNMNCVMTSEDQTDDVDFAGGAQTFYSRIPTKFRDPSGAPLRKLSVDLIKTYKQINEVYYAKKRKIKPNDPVNDSGSKKEKRVYNDGYDDENYDYIVKVGEKWFDRYEIESLIGKGSFGQVRMLLSAPS</sequence>
<evidence type="ECO:0000256" key="1">
    <source>
        <dbReference type="SAM" id="MobiDB-lite"/>
    </source>
</evidence>
<keyword evidence="3" id="KW-1185">Reference proteome</keyword>
<evidence type="ECO:0000313" key="2">
    <source>
        <dbReference type="EnsemblMetazoa" id="XP_028514555.1"/>
    </source>
</evidence>
<organism evidence="2 3">
    <name type="scientific">Exaiptasia diaphana</name>
    <name type="common">Tropical sea anemone</name>
    <name type="synonym">Aiptasia pulchella</name>
    <dbReference type="NCBI Taxonomy" id="2652724"/>
    <lineage>
        <taxon>Eukaryota</taxon>
        <taxon>Metazoa</taxon>
        <taxon>Cnidaria</taxon>
        <taxon>Anthozoa</taxon>
        <taxon>Hexacorallia</taxon>
        <taxon>Actiniaria</taxon>
        <taxon>Aiptasiidae</taxon>
        <taxon>Exaiptasia</taxon>
    </lineage>
</organism>
<reference evidence="2" key="1">
    <citation type="submission" date="2022-11" db="UniProtKB">
        <authorList>
            <consortium name="EnsemblMetazoa"/>
        </authorList>
    </citation>
    <scope>IDENTIFICATION</scope>
</reference>
<dbReference type="GeneID" id="110237943"/>
<dbReference type="RefSeq" id="XP_028514555.1">
    <property type="nucleotide sequence ID" value="XM_028658754.1"/>
</dbReference>
<dbReference type="AlphaFoldDB" id="A0A913YGS8"/>
<evidence type="ECO:0008006" key="4">
    <source>
        <dbReference type="Google" id="ProtNLM"/>
    </source>
</evidence>
<dbReference type="EnsemblMetazoa" id="XM_028658754.1">
    <property type="protein sequence ID" value="XP_028514555.1"/>
    <property type="gene ID" value="LOC110237943"/>
</dbReference>
<protein>
    <recommendedName>
        <fullName evidence="4">Dual-specificity kinase</fullName>
    </recommendedName>
</protein>
<dbReference type="Proteomes" id="UP000887567">
    <property type="component" value="Unplaced"/>
</dbReference>
<dbReference type="OrthoDB" id="6284605at2759"/>
<feature type="region of interest" description="Disordered" evidence="1">
    <location>
        <begin position="1"/>
        <end position="23"/>
    </location>
</feature>
<evidence type="ECO:0000313" key="3">
    <source>
        <dbReference type="Proteomes" id="UP000887567"/>
    </source>
</evidence>
<proteinExistence type="predicted"/>